<gene>
    <name evidence="3" type="ORF">STIAU_5519</name>
</gene>
<comment type="caution">
    <text evidence="3">The sequence shown here is derived from an EMBL/GenBank/DDBJ whole genome shotgun (WGS) entry which is preliminary data.</text>
</comment>
<dbReference type="Pfam" id="PF00498">
    <property type="entry name" value="FHA"/>
    <property type="match status" value="1"/>
</dbReference>
<feature type="compositionally biased region" description="Pro residues" evidence="1">
    <location>
        <begin position="172"/>
        <end position="183"/>
    </location>
</feature>
<evidence type="ECO:0000256" key="1">
    <source>
        <dbReference type="SAM" id="MobiDB-lite"/>
    </source>
</evidence>
<dbReference type="InterPro" id="IPR000253">
    <property type="entry name" value="FHA_dom"/>
</dbReference>
<proteinExistence type="predicted"/>
<dbReference type="SUPFAM" id="SSF49879">
    <property type="entry name" value="SMAD/FHA domain"/>
    <property type="match status" value="1"/>
</dbReference>
<feature type="domain" description="FHA" evidence="2">
    <location>
        <begin position="417"/>
        <end position="468"/>
    </location>
</feature>
<feature type="compositionally biased region" description="Low complexity" evidence="1">
    <location>
        <begin position="184"/>
        <end position="203"/>
    </location>
</feature>
<feature type="compositionally biased region" description="Basic and acidic residues" evidence="1">
    <location>
        <begin position="267"/>
        <end position="281"/>
    </location>
</feature>
<dbReference type="PROSITE" id="PS50006">
    <property type="entry name" value="FHA_DOMAIN"/>
    <property type="match status" value="1"/>
</dbReference>
<evidence type="ECO:0000313" key="4">
    <source>
        <dbReference type="Proteomes" id="UP000032702"/>
    </source>
</evidence>
<feature type="compositionally biased region" description="Low complexity" evidence="1">
    <location>
        <begin position="226"/>
        <end position="239"/>
    </location>
</feature>
<evidence type="ECO:0000259" key="2">
    <source>
        <dbReference type="PROSITE" id="PS50006"/>
    </source>
</evidence>
<dbReference type="InterPro" id="IPR050923">
    <property type="entry name" value="Cell_Proc_Reg/RNA_Proc"/>
</dbReference>
<dbReference type="PROSITE" id="PS51257">
    <property type="entry name" value="PROKAR_LIPOPROTEIN"/>
    <property type="match status" value="1"/>
</dbReference>
<reference evidence="3 4" key="1">
    <citation type="submission" date="2006-04" db="EMBL/GenBank/DDBJ databases">
        <authorList>
            <person name="Nierman W.C."/>
        </authorList>
    </citation>
    <scope>NUCLEOTIDE SEQUENCE [LARGE SCALE GENOMIC DNA]</scope>
    <source>
        <strain evidence="3 4">DW4/3-1</strain>
    </source>
</reference>
<dbReference type="Proteomes" id="UP000032702">
    <property type="component" value="Unassembled WGS sequence"/>
</dbReference>
<dbReference type="InterPro" id="IPR008984">
    <property type="entry name" value="SMAD_FHA_dom_sf"/>
</dbReference>
<sequence>MTRCVMAGGRPYQAWDGGARGLPGGSWPSAALACHGEDFFGGGSAGACVCVRVEGPATVRSGLSFWNLFFPKPFTFTSSSGRWKRRFARCARMRCAAFLPTPGNRSSSSSVASLRSPRPCTACAPSRGPRRFPSPSAQCEDPPHAKRRAVLTGGSPPARARAPCRARNVPPRVAPHPAAPPPRARAAFRPGAARPTARSASRPCSRRRFRPVPRCSRPCPPGWRTPPIASLPSASSAHSFTPPVPPMARPPHRLRPPEATGVLSSLHAKEPSLGKRGERPSRPGACVHEMGREVRPERTSSHPCLQVGKARGISEAEGGGRTQGTCTASGLVFAEGSVLALRFAMLASQLLADREVVLRSVSWPVLVWESPVQPRDSQVSPCPVTPARRSSARMPQQGPLEWHVVELRKRSAQQEALKLGRSLDSDVVLEEATVSRTHAFFRQEPHTGMWHVVDAGSHNGTFVGGVLIVPGRPMPLFDCSLLRFGGVEMSFLQASAFEQYVRTRLSPPPLRLTHVG</sequence>
<protein>
    <submittedName>
        <fullName evidence="3">FHA domain protein</fullName>
    </submittedName>
</protein>
<organism evidence="3 4">
    <name type="scientific">Stigmatella aurantiaca (strain DW4/3-1)</name>
    <dbReference type="NCBI Taxonomy" id="378806"/>
    <lineage>
        <taxon>Bacteria</taxon>
        <taxon>Pseudomonadati</taxon>
        <taxon>Myxococcota</taxon>
        <taxon>Myxococcia</taxon>
        <taxon>Myxococcales</taxon>
        <taxon>Cystobacterineae</taxon>
        <taxon>Archangiaceae</taxon>
        <taxon>Stigmatella</taxon>
    </lineage>
</organism>
<accession>Q09E06</accession>
<dbReference type="PANTHER" id="PTHR23308">
    <property type="entry name" value="NUCLEAR INHIBITOR OF PROTEIN PHOSPHATASE-1"/>
    <property type="match status" value="1"/>
</dbReference>
<dbReference type="EMBL" id="AAMD01000002">
    <property type="protein sequence ID" value="EAU69887.1"/>
    <property type="molecule type" value="Genomic_DNA"/>
</dbReference>
<feature type="region of interest" description="Disordered" evidence="1">
    <location>
        <begin position="101"/>
        <end position="259"/>
    </location>
</feature>
<dbReference type="Gene3D" id="2.60.200.20">
    <property type="match status" value="1"/>
</dbReference>
<name>Q09E06_STIAD</name>
<dbReference type="CDD" id="cd00060">
    <property type="entry name" value="FHA"/>
    <property type="match status" value="1"/>
</dbReference>
<feature type="compositionally biased region" description="Low complexity" evidence="1">
    <location>
        <begin position="156"/>
        <end position="171"/>
    </location>
</feature>
<dbReference type="AlphaFoldDB" id="Q09E06"/>
<feature type="compositionally biased region" description="Low complexity" evidence="1">
    <location>
        <begin position="125"/>
        <end position="136"/>
    </location>
</feature>
<dbReference type="SMART" id="SM00240">
    <property type="entry name" value="FHA"/>
    <property type="match status" value="1"/>
</dbReference>
<feature type="compositionally biased region" description="Low complexity" evidence="1">
    <location>
        <begin position="105"/>
        <end position="118"/>
    </location>
</feature>
<feature type="region of interest" description="Disordered" evidence="1">
    <location>
        <begin position="267"/>
        <end position="286"/>
    </location>
</feature>
<evidence type="ECO:0000313" key="3">
    <source>
        <dbReference type="EMBL" id="EAU69887.1"/>
    </source>
</evidence>